<proteinExistence type="inferred from homology"/>
<dbReference type="Proteomes" id="UP000584374">
    <property type="component" value="Unassembled WGS sequence"/>
</dbReference>
<comment type="similarity">
    <text evidence="1">Belongs to the UPF0161 family.</text>
</comment>
<comment type="caution">
    <text evidence="3">The sequence shown here is derived from an EMBL/GenBank/DDBJ whole genome shotgun (WGS) entry which is preliminary data.</text>
</comment>
<dbReference type="RefSeq" id="WP_184728974.1">
    <property type="nucleotide sequence ID" value="NZ_JACHIW010000001.1"/>
</dbReference>
<evidence type="ECO:0000256" key="1">
    <source>
        <dbReference type="HAMAP-Rule" id="MF_00386"/>
    </source>
</evidence>
<dbReference type="GO" id="GO:0005886">
    <property type="term" value="C:plasma membrane"/>
    <property type="evidence" value="ECO:0007669"/>
    <property type="project" value="UniProtKB-SubCell"/>
</dbReference>
<name>A0A840Q2U0_9PSEU</name>
<comment type="subcellular location">
    <subcellularLocation>
        <location evidence="1">Cell membrane</location>
        <topology evidence="1">Peripheral membrane protein</topology>
        <orientation evidence="1">Cytoplasmic side</orientation>
    </subcellularLocation>
</comment>
<reference evidence="3 4" key="1">
    <citation type="submission" date="2020-08" db="EMBL/GenBank/DDBJ databases">
        <title>Sequencing the genomes of 1000 actinobacteria strains.</title>
        <authorList>
            <person name="Klenk H.-P."/>
        </authorList>
    </citation>
    <scope>NUCLEOTIDE SEQUENCE [LARGE SCALE GENOMIC DNA]</scope>
    <source>
        <strain evidence="3 4">DSM 45584</strain>
    </source>
</reference>
<keyword evidence="1" id="KW-1003">Cell membrane</keyword>
<dbReference type="NCBIfam" id="TIGR00278">
    <property type="entry name" value="membrane protein insertion efficiency factor YidD"/>
    <property type="match status" value="1"/>
</dbReference>
<sequence>MAPDERHDDRLRAPARRPSPLAWVLLGPVHVYRKVISPLLLPTCRFYPSCSAYAVEALTVHGLFRGGWLTLRRLLRCGPWHPGGLDPVPPPRERFASSDPVGARKPEKPAEE</sequence>
<feature type="compositionally biased region" description="Basic and acidic residues" evidence="2">
    <location>
        <begin position="91"/>
        <end position="112"/>
    </location>
</feature>
<dbReference type="PANTHER" id="PTHR33383">
    <property type="entry name" value="MEMBRANE PROTEIN INSERTION EFFICIENCY FACTOR-RELATED"/>
    <property type="match status" value="1"/>
</dbReference>
<accession>A0A840Q2U0</accession>
<evidence type="ECO:0000313" key="3">
    <source>
        <dbReference type="EMBL" id="MBB5154297.1"/>
    </source>
</evidence>
<organism evidence="3 4">
    <name type="scientific">Saccharopolyspora phatthalungensis</name>
    <dbReference type="NCBI Taxonomy" id="664693"/>
    <lineage>
        <taxon>Bacteria</taxon>
        <taxon>Bacillati</taxon>
        <taxon>Actinomycetota</taxon>
        <taxon>Actinomycetes</taxon>
        <taxon>Pseudonocardiales</taxon>
        <taxon>Pseudonocardiaceae</taxon>
        <taxon>Saccharopolyspora</taxon>
    </lineage>
</organism>
<dbReference type="EMBL" id="JACHIW010000001">
    <property type="protein sequence ID" value="MBB5154297.1"/>
    <property type="molecule type" value="Genomic_DNA"/>
</dbReference>
<evidence type="ECO:0000313" key="4">
    <source>
        <dbReference type="Proteomes" id="UP000584374"/>
    </source>
</evidence>
<dbReference type="InterPro" id="IPR002696">
    <property type="entry name" value="Membr_insert_effic_factor_YidD"/>
</dbReference>
<dbReference type="AlphaFoldDB" id="A0A840Q2U0"/>
<keyword evidence="4" id="KW-1185">Reference proteome</keyword>
<comment type="function">
    <text evidence="1">Could be involved in insertion of integral membrane proteins into the membrane.</text>
</comment>
<gene>
    <name evidence="3" type="ORF">BJ970_001831</name>
</gene>
<feature type="region of interest" description="Disordered" evidence="2">
    <location>
        <begin position="82"/>
        <end position="112"/>
    </location>
</feature>
<dbReference type="HAMAP" id="MF_00386">
    <property type="entry name" value="UPF0161_YidD"/>
    <property type="match status" value="1"/>
</dbReference>
<dbReference type="Pfam" id="PF01809">
    <property type="entry name" value="YidD"/>
    <property type="match status" value="1"/>
</dbReference>
<dbReference type="PANTHER" id="PTHR33383:SF1">
    <property type="entry name" value="MEMBRANE PROTEIN INSERTION EFFICIENCY FACTOR-RELATED"/>
    <property type="match status" value="1"/>
</dbReference>
<keyword evidence="1" id="KW-0472">Membrane</keyword>
<dbReference type="SMART" id="SM01234">
    <property type="entry name" value="Haemolytic"/>
    <property type="match status" value="1"/>
</dbReference>
<protein>
    <recommendedName>
        <fullName evidence="1">Putative membrane protein insertion efficiency factor</fullName>
    </recommendedName>
</protein>
<evidence type="ECO:0000256" key="2">
    <source>
        <dbReference type="SAM" id="MobiDB-lite"/>
    </source>
</evidence>